<dbReference type="InterPro" id="IPR038765">
    <property type="entry name" value="Papain-like_cys_pep_sf"/>
</dbReference>
<name>A0AAV4BFT5_9GAST</name>
<proteinExistence type="predicted"/>
<organism evidence="8 9">
    <name type="scientific">Plakobranchus ocellatus</name>
    <dbReference type="NCBI Taxonomy" id="259542"/>
    <lineage>
        <taxon>Eukaryota</taxon>
        <taxon>Metazoa</taxon>
        <taxon>Spiralia</taxon>
        <taxon>Lophotrochozoa</taxon>
        <taxon>Mollusca</taxon>
        <taxon>Gastropoda</taxon>
        <taxon>Heterobranchia</taxon>
        <taxon>Euthyneura</taxon>
        <taxon>Panpulmonata</taxon>
        <taxon>Sacoglossa</taxon>
        <taxon>Placobranchoidea</taxon>
        <taxon>Plakobranchidae</taxon>
        <taxon>Plakobranchus</taxon>
    </lineage>
</organism>
<dbReference type="PANTHER" id="PTHR43982:SF1">
    <property type="entry name" value="UBIQUITIN CARBOXYL-TERMINAL HYDROLASE 14"/>
    <property type="match status" value="1"/>
</dbReference>
<dbReference type="EC" id="3.4.19.12" evidence="2"/>
<evidence type="ECO:0000259" key="7">
    <source>
        <dbReference type="Pfam" id="PF00443"/>
    </source>
</evidence>
<evidence type="ECO:0000256" key="6">
    <source>
        <dbReference type="ARBA" id="ARBA00022807"/>
    </source>
</evidence>
<dbReference type="Gene3D" id="3.90.70.10">
    <property type="entry name" value="Cysteine proteinases"/>
    <property type="match status" value="1"/>
</dbReference>
<reference evidence="8 9" key="1">
    <citation type="journal article" date="2021" name="Elife">
        <title>Chloroplast acquisition without the gene transfer in kleptoplastic sea slugs, Plakobranchus ocellatus.</title>
        <authorList>
            <person name="Maeda T."/>
            <person name="Takahashi S."/>
            <person name="Yoshida T."/>
            <person name="Shimamura S."/>
            <person name="Takaki Y."/>
            <person name="Nagai Y."/>
            <person name="Toyoda A."/>
            <person name="Suzuki Y."/>
            <person name="Arimoto A."/>
            <person name="Ishii H."/>
            <person name="Satoh N."/>
            <person name="Nishiyama T."/>
            <person name="Hasebe M."/>
            <person name="Maruyama T."/>
            <person name="Minagawa J."/>
            <person name="Obokata J."/>
            <person name="Shigenobu S."/>
        </authorList>
    </citation>
    <scope>NUCLEOTIDE SEQUENCE [LARGE SCALE GENOMIC DNA]</scope>
</reference>
<dbReference type="InterPro" id="IPR001394">
    <property type="entry name" value="Peptidase_C19_UCH"/>
</dbReference>
<dbReference type="AlphaFoldDB" id="A0AAV4BFT5"/>
<evidence type="ECO:0000313" key="8">
    <source>
        <dbReference type="EMBL" id="GFO19420.1"/>
    </source>
</evidence>
<feature type="domain" description="Peptidase C19 ubiquitin carboxyl-terminal hydrolase" evidence="7">
    <location>
        <begin position="3"/>
        <end position="81"/>
    </location>
</feature>
<dbReference type="Proteomes" id="UP000735302">
    <property type="component" value="Unassembled WGS sequence"/>
</dbReference>
<keyword evidence="4" id="KW-0833">Ubl conjugation pathway</keyword>
<keyword evidence="3" id="KW-0645">Protease</keyword>
<evidence type="ECO:0000256" key="5">
    <source>
        <dbReference type="ARBA" id="ARBA00022801"/>
    </source>
</evidence>
<comment type="catalytic activity">
    <reaction evidence="1">
        <text>Thiol-dependent hydrolysis of ester, thioester, amide, peptide and isopeptide bonds formed by the C-terminal Gly of ubiquitin (a 76-residue protein attached to proteins as an intracellular targeting signal).</text>
        <dbReference type="EC" id="3.4.19.12"/>
    </reaction>
</comment>
<dbReference type="PANTHER" id="PTHR43982">
    <property type="entry name" value="UBIQUITIN CARBOXYL-TERMINAL HYDROLASE"/>
    <property type="match status" value="1"/>
</dbReference>
<dbReference type="GO" id="GO:0016579">
    <property type="term" value="P:protein deubiquitination"/>
    <property type="evidence" value="ECO:0007669"/>
    <property type="project" value="InterPro"/>
</dbReference>
<evidence type="ECO:0000313" key="9">
    <source>
        <dbReference type="Proteomes" id="UP000735302"/>
    </source>
</evidence>
<protein>
    <recommendedName>
        <fullName evidence="2">ubiquitinyl hydrolase 1</fullName>
        <ecNumber evidence="2">3.4.19.12</ecNumber>
    </recommendedName>
</protein>
<evidence type="ECO:0000256" key="3">
    <source>
        <dbReference type="ARBA" id="ARBA00022670"/>
    </source>
</evidence>
<keyword evidence="5 8" id="KW-0378">Hydrolase</keyword>
<comment type="caution">
    <text evidence="8">The sequence shown here is derived from an EMBL/GenBank/DDBJ whole genome shotgun (WGS) entry which is preliminary data.</text>
</comment>
<dbReference type="InterPro" id="IPR044635">
    <property type="entry name" value="UBP14-like"/>
</dbReference>
<keyword evidence="6" id="KW-0788">Thiol protease</keyword>
<evidence type="ECO:0000256" key="4">
    <source>
        <dbReference type="ARBA" id="ARBA00022786"/>
    </source>
</evidence>
<dbReference type="GO" id="GO:0043161">
    <property type="term" value="P:proteasome-mediated ubiquitin-dependent protein catabolic process"/>
    <property type="evidence" value="ECO:0007669"/>
    <property type="project" value="InterPro"/>
</dbReference>
<evidence type="ECO:0000256" key="1">
    <source>
        <dbReference type="ARBA" id="ARBA00000707"/>
    </source>
</evidence>
<dbReference type="Pfam" id="PF00443">
    <property type="entry name" value="UCH"/>
    <property type="match status" value="1"/>
</dbReference>
<dbReference type="EMBL" id="BLXT01005065">
    <property type="protein sequence ID" value="GFO19420.1"/>
    <property type="molecule type" value="Genomic_DNA"/>
</dbReference>
<dbReference type="GO" id="GO:0061136">
    <property type="term" value="P:regulation of proteasomal protein catabolic process"/>
    <property type="evidence" value="ECO:0007669"/>
    <property type="project" value="TreeGrafter"/>
</dbReference>
<dbReference type="GO" id="GO:0070628">
    <property type="term" value="F:proteasome binding"/>
    <property type="evidence" value="ECO:0007669"/>
    <property type="project" value="TreeGrafter"/>
</dbReference>
<evidence type="ECO:0000256" key="2">
    <source>
        <dbReference type="ARBA" id="ARBA00012759"/>
    </source>
</evidence>
<sequence>MDKTSNPIPPIIFLQILHMVFPRFAEKGENGGYQQQDANECWTEIVRSLQQKLKPMAALSGPDEPMCCLEEGMVKDVVESQLRTKSAVLPKDGGRSAPSFAVLGVTLKN</sequence>
<gene>
    <name evidence="8" type="ORF">PoB_004592500</name>
</gene>
<dbReference type="GO" id="GO:0004843">
    <property type="term" value="F:cysteine-type deubiquitinase activity"/>
    <property type="evidence" value="ECO:0007669"/>
    <property type="project" value="UniProtKB-EC"/>
</dbReference>
<dbReference type="SUPFAM" id="SSF54001">
    <property type="entry name" value="Cysteine proteinases"/>
    <property type="match status" value="1"/>
</dbReference>
<keyword evidence="9" id="KW-1185">Reference proteome</keyword>
<accession>A0AAV4BFT5</accession>